<evidence type="ECO:0000256" key="11">
    <source>
        <dbReference type="ARBA" id="ARBA00023026"/>
    </source>
</evidence>
<accession>A0A1Z1FG95</accession>
<keyword evidence="9 14" id="KW-0418">Kinase</keyword>
<evidence type="ECO:0000256" key="8">
    <source>
        <dbReference type="ARBA" id="ARBA00022741"/>
    </source>
</evidence>
<dbReference type="Pfam" id="PF07536">
    <property type="entry name" value="HWE_HK"/>
    <property type="match status" value="1"/>
</dbReference>
<dbReference type="AlphaFoldDB" id="A0A1Z1FG95"/>
<dbReference type="CDD" id="cd00130">
    <property type="entry name" value="PAS"/>
    <property type="match status" value="1"/>
</dbReference>
<dbReference type="PROSITE" id="PS50113">
    <property type="entry name" value="PAC"/>
    <property type="match status" value="1"/>
</dbReference>
<evidence type="ECO:0000256" key="3">
    <source>
        <dbReference type="ARBA" id="ARBA00022553"/>
    </source>
</evidence>
<keyword evidence="10" id="KW-0067">ATP-binding</keyword>
<evidence type="ECO:0000256" key="9">
    <source>
        <dbReference type="ARBA" id="ARBA00022777"/>
    </source>
</evidence>
<proteinExistence type="predicted"/>
<evidence type="ECO:0000256" key="7">
    <source>
        <dbReference type="ARBA" id="ARBA00022737"/>
    </source>
</evidence>
<evidence type="ECO:0000256" key="4">
    <source>
        <dbReference type="ARBA" id="ARBA00022630"/>
    </source>
</evidence>
<dbReference type="Gene3D" id="3.30.450.20">
    <property type="entry name" value="PAS domain"/>
    <property type="match status" value="1"/>
</dbReference>
<evidence type="ECO:0000256" key="10">
    <source>
        <dbReference type="ARBA" id="ARBA00022840"/>
    </source>
</evidence>
<keyword evidence="15" id="KW-1185">Reference proteome</keyword>
<comment type="catalytic activity">
    <reaction evidence="1">
        <text>ATP + protein L-histidine = ADP + protein N-phospho-L-histidine.</text>
        <dbReference type="EC" id="2.7.13.3"/>
    </reaction>
</comment>
<dbReference type="GO" id="GO:0006355">
    <property type="term" value="P:regulation of DNA-templated transcription"/>
    <property type="evidence" value="ECO:0007669"/>
    <property type="project" value="InterPro"/>
</dbReference>
<geneLocation type="plasmid" evidence="15">
    <name>pcme4a9i</name>
</geneLocation>
<dbReference type="InterPro" id="IPR011102">
    <property type="entry name" value="Sig_transdc_His_kinase_HWE"/>
</dbReference>
<protein>
    <recommendedName>
        <fullName evidence="2">histidine kinase</fullName>
        <ecNumber evidence="2">2.7.13.3</ecNumber>
    </recommendedName>
</protein>
<dbReference type="KEGG" id="cman:A9D14_15335"/>
<dbReference type="SMART" id="SM00091">
    <property type="entry name" value="PAS"/>
    <property type="match status" value="1"/>
</dbReference>
<evidence type="ECO:0000313" key="15">
    <source>
        <dbReference type="Proteomes" id="UP000195807"/>
    </source>
</evidence>
<evidence type="ECO:0000256" key="5">
    <source>
        <dbReference type="ARBA" id="ARBA00022643"/>
    </source>
</evidence>
<dbReference type="OrthoDB" id="136506at2"/>
<keyword evidence="11" id="KW-0843">Virulence</keyword>
<dbReference type="GO" id="GO:0004673">
    <property type="term" value="F:protein histidine kinase activity"/>
    <property type="evidence" value="ECO:0007669"/>
    <property type="project" value="UniProtKB-EC"/>
</dbReference>
<dbReference type="Gene3D" id="3.30.565.10">
    <property type="entry name" value="Histidine kinase-like ATPase, C-terminal domain"/>
    <property type="match status" value="1"/>
</dbReference>
<keyword evidence="3" id="KW-0597">Phosphoprotein</keyword>
<dbReference type="EC" id="2.7.13.3" evidence="2"/>
<evidence type="ECO:0000313" key="14">
    <source>
        <dbReference type="EMBL" id="ARU17740.1"/>
    </source>
</evidence>
<reference evidence="14 15" key="1">
    <citation type="submission" date="2017-01" db="EMBL/GenBank/DDBJ databases">
        <title>Complete genome sequence of esterase-producing bacterium Croceicoccus marinus E4A9.</title>
        <authorList>
            <person name="Wu Y.-H."/>
            <person name="Cheng H."/>
            <person name="Xu L."/>
            <person name="Huo Y.-Y."/>
            <person name="Wang C.-S."/>
            <person name="Xu X.-W."/>
        </authorList>
    </citation>
    <scope>NUCLEOTIDE SEQUENCE [LARGE SCALE GENOMIC DNA]</scope>
    <source>
        <strain evidence="14 15">E4A9</strain>
        <plasmid evidence="15">Plasmid pcme4a9i</plasmid>
    </source>
</reference>
<organism evidence="14 15">
    <name type="scientific">Croceicoccus marinus</name>
    <dbReference type="NCBI Taxonomy" id="450378"/>
    <lineage>
        <taxon>Bacteria</taxon>
        <taxon>Pseudomonadati</taxon>
        <taxon>Pseudomonadota</taxon>
        <taxon>Alphaproteobacteria</taxon>
        <taxon>Sphingomonadales</taxon>
        <taxon>Erythrobacteraceae</taxon>
        <taxon>Croceicoccus</taxon>
    </lineage>
</organism>
<keyword evidence="4" id="KW-0285">Flavoprotein</keyword>
<dbReference type="EMBL" id="CP019603">
    <property type="protein sequence ID" value="ARU17740.1"/>
    <property type="molecule type" value="Genomic_DNA"/>
</dbReference>
<dbReference type="PROSITE" id="PS50112">
    <property type="entry name" value="PAS"/>
    <property type="match status" value="1"/>
</dbReference>
<dbReference type="PANTHER" id="PTHR41523">
    <property type="entry name" value="TWO-COMPONENT SYSTEM SENSOR PROTEIN"/>
    <property type="match status" value="1"/>
</dbReference>
<dbReference type="InterPro" id="IPR000700">
    <property type="entry name" value="PAS-assoc_C"/>
</dbReference>
<evidence type="ECO:0000256" key="1">
    <source>
        <dbReference type="ARBA" id="ARBA00000085"/>
    </source>
</evidence>
<dbReference type="GO" id="GO:0005524">
    <property type="term" value="F:ATP binding"/>
    <property type="evidence" value="ECO:0007669"/>
    <property type="project" value="UniProtKB-KW"/>
</dbReference>
<evidence type="ECO:0000259" key="12">
    <source>
        <dbReference type="PROSITE" id="PS50112"/>
    </source>
</evidence>
<keyword evidence="5" id="KW-0288">FMN</keyword>
<keyword evidence="6" id="KW-0808">Transferase</keyword>
<dbReference type="Proteomes" id="UP000195807">
    <property type="component" value="Plasmid pCME4A9I"/>
</dbReference>
<keyword evidence="14" id="KW-0614">Plasmid</keyword>
<keyword evidence="8" id="KW-0547">Nucleotide-binding</keyword>
<dbReference type="InterPro" id="IPR036890">
    <property type="entry name" value="HATPase_C_sf"/>
</dbReference>
<name>A0A1Z1FG95_9SPHN</name>
<feature type="domain" description="PAS" evidence="12">
    <location>
        <begin position="9"/>
        <end position="78"/>
    </location>
</feature>
<dbReference type="PANTHER" id="PTHR41523:SF8">
    <property type="entry name" value="ETHYLENE RESPONSE SENSOR PROTEIN"/>
    <property type="match status" value="1"/>
</dbReference>
<dbReference type="STRING" id="450378.GCA_001661675_03082"/>
<gene>
    <name evidence="14" type="ORF">A9D14_15335</name>
</gene>
<dbReference type="InterPro" id="IPR000014">
    <property type="entry name" value="PAS"/>
</dbReference>
<dbReference type="InterPro" id="IPR035965">
    <property type="entry name" value="PAS-like_dom_sf"/>
</dbReference>
<dbReference type="SUPFAM" id="SSF55785">
    <property type="entry name" value="PYP-like sensor domain (PAS domain)"/>
    <property type="match status" value="1"/>
</dbReference>
<evidence type="ECO:0000259" key="13">
    <source>
        <dbReference type="PROSITE" id="PS50113"/>
    </source>
</evidence>
<evidence type="ECO:0000256" key="2">
    <source>
        <dbReference type="ARBA" id="ARBA00012438"/>
    </source>
</evidence>
<feature type="domain" description="PAC" evidence="13">
    <location>
        <begin position="82"/>
        <end position="134"/>
    </location>
</feature>
<sequence length="334" mass="35650">MVPSIAFEADAWLAAVVGDCDDAIVSKTLDGVIRTWNGGAERLFGYSANECIGKPITLLFPEERLSEEDDILGRLRSGQRIDHFETVRRRKDGKDVHVSVTVSPVRNEAGVIVGASKIARNIGDQKEAGVQQSLLLREMNHRIKNLFSLTAALVALSARGTTGGEALAADLAARLRALARAHELTMPDLSAGDSAENSTTLRALLEAILAPHDDSTGSRITIGGCDAPLSGSALTSVALLLHELATNAAKHGALALADGRLSVELAMQDDRLTMTWAETNARSPKRKERREGFGSTLERAALTGIGATLTRSWRSDGLTIDFAVPLQRLVSVIS</sequence>
<keyword evidence="7" id="KW-0677">Repeat</keyword>
<dbReference type="SMART" id="SM00911">
    <property type="entry name" value="HWE_HK"/>
    <property type="match status" value="1"/>
</dbReference>
<dbReference type="InterPro" id="IPR013767">
    <property type="entry name" value="PAS_fold"/>
</dbReference>
<evidence type="ECO:0000256" key="6">
    <source>
        <dbReference type="ARBA" id="ARBA00022679"/>
    </source>
</evidence>
<dbReference type="Pfam" id="PF00989">
    <property type="entry name" value="PAS"/>
    <property type="match status" value="1"/>
</dbReference>
<dbReference type="NCBIfam" id="TIGR00229">
    <property type="entry name" value="sensory_box"/>
    <property type="match status" value="1"/>
</dbReference>